<accession>A0A178I075</accession>
<evidence type="ECO:0000313" key="7">
    <source>
        <dbReference type="Proteomes" id="UP000078389"/>
    </source>
</evidence>
<dbReference type="SUPFAM" id="SSF110710">
    <property type="entry name" value="TTHA0583/YokD-like"/>
    <property type="match status" value="1"/>
</dbReference>
<dbReference type="OrthoDB" id="7330654at2"/>
<keyword evidence="7" id="KW-1185">Reference proteome</keyword>
<keyword evidence="4 5" id="KW-0012">Acyltransferase</keyword>
<keyword evidence="5" id="KW-0046">Antibiotic resistance</keyword>
<comment type="similarity">
    <text evidence="1 5">Belongs to the antibiotic N-acetyltransferase family.</text>
</comment>
<dbReference type="InterPro" id="IPR003679">
    <property type="entry name" value="Amioglycoside_AcTrfase"/>
</dbReference>
<name>A0A178I075_9HYPH</name>
<comment type="catalytic activity">
    <reaction evidence="5">
        <text>a 2-deoxystreptamine antibiotic + acetyl-CoA = an N(3)-acetyl-2-deoxystreptamine antibiotic + CoA + H(+)</text>
        <dbReference type="Rhea" id="RHEA:12665"/>
        <dbReference type="ChEBI" id="CHEBI:15378"/>
        <dbReference type="ChEBI" id="CHEBI:57287"/>
        <dbReference type="ChEBI" id="CHEBI:57288"/>
        <dbReference type="ChEBI" id="CHEBI:57921"/>
        <dbReference type="ChEBI" id="CHEBI:77452"/>
        <dbReference type="EC" id="2.3.1.81"/>
    </reaction>
</comment>
<dbReference type="InterPro" id="IPR028345">
    <property type="entry name" value="Antibiotic_NAT-like"/>
</dbReference>
<dbReference type="PANTHER" id="PTHR11104:SF0">
    <property type="entry name" value="SPBETA PROPHAGE-DERIVED AMINOGLYCOSIDE N(3')-ACETYLTRANSFERASE-LIKE PROTEIN YOKD"/>
    <property type="match status" value="1"/>
</dbReference>
<reference evidence="6 7" key="1">
    <citation type="submission" date="2016-03" db="EMBL/GenBank/DDBJ databases">
        <title>Genome sequencing of Devosia sp. S37.</title>
        <authorList>
            <person name="Mohd Nor M."/>
        </authorList>
    </citation>
    <scope>NUCLEOTIDE SEQUENCE [LARGE SCALE GENOMIC DNA]</scope>
    <source>
        <strain evidence="6 7">S37</strain>
    </source>
</reference>
<evidence type="ECO:0000256" key="1">
    <source>
        <dbReference type="ARBA" id="ARBA00006383"/>
    </source>
</evidence>
<evidence type="ECO:0000256" key="2">
    <source>
        <dbReference type="ARBA" id="ARBA00012882"/>
    </source>
</evidence>
<evidence type="ECO:0000256" key="4">
    <source>
        <dbReference type="ARBA" id="ARBA00023315"/>
    </source>
</evidence>
<dbReference type="GO" id="GO:0046353">
    <property type="term" value="F:aminoglycoside 3-N-acetyltransferase activity"/>
    <property type="evidence" value="ECO:0007669"/>
    <property type="project" value="UniProtKB-EC"/>
</dbReference>
<evidence type="ECO:0000313" key="6">
    <source>
        <dbReference type="EMBL" id="OAM78307.1"/>
    </source>
</evidence>
<dbReference type="AlphaFoldDB" id="A0A178I075"/>
<dbReference type="PANTHER" id="PTHR11104">
    <property type="entry name" value="AMINOGLYCOSIDE N3-ACETYLTRANSFERASE"/>
    <property type="match status" value="1"/>
</dbReference>
<protein>
    <recommendedName>
        <fullName evidence="2 5">Aminoglycoside N(3)-acetyltransferase</fullName>
        <ecNumber evidence="5">2.3.1.-</ecNumber>
    </recommendedName>
</protein>
<evidence type="ECO:0000256" key="5">
    <source>
        <dbReference type="RuleBase" id="RU365031"/>
    </source>
</evidence>
<comment type="caution">
    <text evidence="6">The sequence shown here is derived from an EMBL/GenBank/DDBJ whole genome shotgun (WGS) entry which is preliminary data.</text>
</comment>
<dbReference type="GO" id="GO:0046677">
    <property type="term" value="P:response to antibiotic"/>
    <property type="evidence" value="ECO:0007669"/>
    <property type="project" value="UniProtKB-KW"/>
</dbReference>
<organism evidence="6 7">
    <name type="scientific">Devosia elaeis</name>
    <dbReference type="NCBI Taxonomy" id="1770058"/>
    <lineage>
        <taxon>Bacteria</taxon>
        <taxon>Pseudomonadati</taxon>
        <taxon>Pseudomonadota</taxon>
        <taxon>Alphaproteobacteria</taxon>
        <taxon>Hyphomicrobiales</taxon>
        <taxon>Devosiaceae</taxon>
        <taxon>Devosia</taxon>
    </lineage>
</organism>
<sequence>MDEAGLIERTKNPATRESLRRDLEGMGIGAGDVVLVHCSLRSLGWVSGGPVAVIQALLDAVGIAGTIAMPAHSAGLTDPANWGQPPVPPAWIEIIRSSMPAYEPATTPTSNMGAVAEIFRTWPKARRSAHPATSMTAWGRQEDEITARHDLGDPLGPTSPSGALYRSNAKILLIGVGFNRCTALHLAEHIRWPDRPSVREGAPILVDGERQWVEFEVPQIMDDDEFLPVGDAALASGVAISGNVALAPCIIAGMPQLVDFAVDHWRAAKHPATPR</sequence>
<proteinExistence type="inferred from homology"/>
<dbReference type="STRING" id="1770058.A3840_07145"/>
<dbReference type="EC" id="2.3.1.-" evidence="5"/>
<keyword evidence="3 5" id="KW-0808">Transferase</keyword>
<dbReference type="Proteomes" id="UP000078389">
    <property type="component" value="Unassembled WGS sequence"/>
</dbReference>
<gene>
    <name evidence="6" type="ORF">A3840_07145</name>
</gene>
<dbReference type="EMBL" id="LVVY01000072">
    <property type="protein sequence ID" value="OAM78307.1"/>
    <property type="molecule type" value="Genomic_DNA"/>
</dbReference>
<dbReference type="RefSeq" id="WP_067454161.1">
    <property type="nucleotide sequence ID" value="NZ_LVVY01000072.1"/>
</dbReference>
<evidence type="ECO:0000256" key="3">
    <source>
        <dbReference type="ARBA" id="ARBA00022679"/>
    </source>
</evidence>
<dbReference type="Pfam" id="PF02522">
    <property type="entry name" value="Antibiotic_NAT"/>
    <property type="match status" value="1"/>
</dbReference>